<reference evidence="1" key="1">
    <citation type="journal article" date="2020" name="mSystems">
        <title>Genome- and Community-Level Interaction Insights into Carbon Utilization and Element Cycling Functions of Hydrothermarchaeota in Hydrothermal Sediment.</title>
        <authorList>
            <person name="Zhou Z."/>
            <person name="Liu Y."/>
            <person name="Xu W."/>
            <person name="Pan J."/>
            <person name="Luo Z.H."/>
            <person name="Li M."/>
        </authorList>
    </citation>
    <scope>NUCLEOTIDE SEQUENCE [LARGE SCALE GENOMIC DNA]</scope>
    <source>
        <strain evidence="1">SpSt-573</strain>
    </source>
</reference>
<sequence>MNLESPIILQSDRLTVEISRPGVAYHGTRFDWSGFITQVTLDGQHTFCVPEDYTPGKGTGGIGICNEFGIDQPVGYDEAKPGDCFPKLGIGLLTRLDSSTYSFWDPHQIAQRFPIEMAVSKQQVTFTVQPIECRGYSARLTKQISVENNRMTIQYGLENTGEKPILTNEYTHNFIGINQQPLGSAYTLRFPQNIAFEDITPMVRDQLPRWMRRFLPFFADAAARKYIQKQLSILNVNDRELSWHHTPTSPFYCRLANLEQLQQTSEGEFHTMWELHHSTDEVFMCEKVNFSPVRIALWGTAHVVSVEVFKGIQLQAGGKETWARQYEFGICTD</sequence>
<proteinExistence type="predicted"/>
<gene>
    <name evidence="1" type="ORF">ENT37_00235</name>
</gene>
<protein>
    <recommendedName>
        <fullName evidence="2">DUF4432 family protein</fullName>
    </recommendedName>
</protein>
<accession>A0A7C4PHI9</accession>
<name>A0A7C4PHI9_9CHLR</name>
<comment type="caution">
    <text evidence="1">The sequence shown here is derived from an EMBL/GenBank/DDBJ whole genome shotgun (WGS) entry which is preliminary data.</text>
</comment>
<dbReference type="EMBL" id="DSYK01000011">
    <property type="protein sequence ID" value="HGS20280.1"/>
    <property type="molecule type" value="Genomic_DNA"/>
</dbReference>
<organism evidence="1">
    <name type="scientific">Anaerolinea thermolimosa</name>
    <dbReference type="NCBI Taxonomy" id="229919"/>
    <lineage>
        <taxon>Bacteria</taxon>
        <taxon>Bacillati</taxon>
        <taxon>Chloroflexota</taxon>
        <taxon>Anaerolineae</taxon>
        <taxon>Anaerolineales</taxon>
        <taxon>Anaerolineaceae</taxon>
        <taxon>Anaerolinea</taxon>
    </lineage>
</organism>
<dbReference type="AlphaFoldDB" id="A0A7C4PHI9"/>
<evidence type="ECO:0008006" key="2">
    <source>
        <dbReference type="Google" id="ProtNLM"/>
    </source>
</evidence>
<evidence type="ECO:0000313" key="1">
    <source>
        <dbReference type="EMBL" id="HGS20280.1"/>
    </source>
</evidence>